<dbReference type="NCBIfam" id="TIGR03170">
    <property type="entry name" value="flgA_cterm"/>
    <property type="match status" value="1"/>
</dbReference>
<organism evidence="2 3">
    <name type="scientific">Hydrogenimonas cancrithermarum</name>
    <dbReference type="NCBI Taxonomy" id="2993563"/>
    <lineage>
        <taxon>Bacteria</taxon>
        <taxon>Pseudomonadati</taxon>
        <taxon>Campylobacterota</taxon>
        <taxon>Epsilonproteobacteria</taxon>
        <taxon>Campylobacterales</taxon>
        <taxon>Hydrogenimonadaceae</taxon>
        <taxon>Hydrogenimonas</taxon>
    </lineage>
</organism>
<evidence type="ECO:0000313" key="2">
    <source>
        <dbReference type="EMBL" id="BDY12183.1"/>
    </source>
</evidence>
<dbReference type="InterPro" id="IPR039246">
    <property type="entry name" value="Flagellar_FlgA"/>
</dbReference>
<evidence type="ECO:0000313" key="3">
    <source>
        <dbReference type="Proteomes" id="UP001321445"/>
    </source>
</evidence>
<dbReference type="Gene3D" id="2.30.30.760">
    <property type="match status" value="1"/>
</dbReference>
<dbReference type="CDD" id="cd11614">
    <property type="entry name" value="SAF_CpaB_FlgA_like"/>
    <property type="match status" value="1"/>
</dbReference>
<name>A0ABM8FIR5_9BACT</name>
<evidence type="ECO:0000259" key="1">
    <source>
        <dbReference type="Pfam" id="PF13144"/>
    </source>
</evidence>
<dbReference type="Gene3D" id="3.90.1210.10">
    <property type="entry name" value="Antifreeze-like/N-acetylneuraminic acid synthase C-terminal domain"/>
    <property type="match status" value="1"/>
</dbReference>
<dbReference type="PANTHER" id="PTHR36307">
    <property type="entry name" value="FLAGELLA BASAL BODY P-RING FORMATION PROTEIN FLGA"/>
    <property type="match status" value="1"/>
</dbReference>
<feature type="domain" description="Flagella basal body P-ring formation protein FlgA SAF" evidence="1">
    <location>
        <begin position="190"/>
        <end position="309"/>
    </location>
</feature>
<dbReference type="Proteomes" id="UP001321445">
    <property type="component" value="Chromosome"/>
</dbReference>
<proteinExistence type="predicted"/>
<protein>
    <recommendedName>
        <fullName evidence="1">Flagella basal body P-ring formation protein FlgA SAF domain-containing protein</fullName>
    </recommendedName>
</protein>
<dbReference type="PANTHER" id="PTHR36307:SF1">
    <property type="entry name" value="FLAGELLA BASAL BODY P-RING FORMATION PROTEIN FLGA"/>
    <property type="match status" value="1"/>
</dbReference>
<accession>A0ABM8FIR5</accession>
<gene>
    <name evidence="2" type="ORF">HCR_04950</name>
</gene>
<keyword evidence="3" id="KW-1185">Reference proteome</keyword>
<dbReference type="Pfam" id="PF13144">
    <property type="entry name" value="ChapFlgA"/>
    <property type="match status" value="1"/>
</dbReference>
<sequence>MVEHNLAKVGVAGSTPVSRSILFFSFFLFFVIPLHSETPKLEKHYLIHSNCITLQALGIGDDPGCLIELPKTRYKWRVPAFKLKAALAEKGIDDIEITSSMITFERHLGKSYPALQKIVEKRYLDAYPTLRIHSLIIKPTSMKIDDFTLSPSCDISLPKRALRKKKGTFVVKCGKSRHFFQYSLDGVIGVYKANHQIKKDKIIDSSDVTVTQVPFEKFYAPPVTHIGTGEMIARQHIPKGKVIIESMVAEVPAVFKHQRVRCFYKEGAVRIEFEGTAMQNGSIGETILIKKSDGKALRGKVIEKKTVEIQ</sequence>
<dbReference type="EMBL" id="AP027370">
    <property type="protein sequence ID" value="BDY12183.1"/>
    <property type="molecule type" value="Genomic_DNA"/>
</dbReference>
<dbReference type="InterPro" id="IPR017585">
    <property type="entry name" value="SAF_FlgA"/>
</dbReference>
<reference evidence="2 3" key="1">
    <citation type="submission" date="2023-03" db="EMBL/GenBank/DDBJ databases">
        <title>Description of Hydrogenimonas sp. ISO32.</title>
        <authorList>
            <person name="Mino S."/>
            <person name="Fukazawa S."/>
            <person name="Sawabe T."/>
        </authorList>
    </citation>
    <scope>NUCLEOTIDE SEQUENCE [LARGE SCALE GENOMIC DNA]</scope>
    <source>
        <strain evidence="2 3">ISO32</strain>
    </source>
</reference>